<evidence type="ECO:0000259" key="7">
    <source>
        <dbReference type="SMART" id="SM00645"/>
    </source>
</evidence>
<dbReference type="PROSITE" id="PS00639">
    <property type="entry name" value="THIOL_PROTEASE_HIS"/>
    <property type="match status" value="1"/>
</dbReference>
<dbReference type="WBParaSite" id="scaffold1366_cov249.g2976">
    <property type="protein sequence ID" value="scaffold1366_cov249.g2976"/>
    <property type="gene ID" value="scaffold1366_cov249.g2976"/>
</dbReference>
<evidence type="ECO:0000256" key="1">
    <source>
        <dbReference type="ARBA" id="ARBA00008455"/>
    </source>
</evidence>
<feature type="region of interest" description="Disordered" evidence="6">
    <location>
        <begin position="571"/>
        <end position="590"/>
    </location>
</feature>
<dbReference type="Proteomes" id="UP000887561">
    <property type="component" value="Unplaced"/>
</dbReference>
<evidence type="ECO:0000313" key="9">
    <source>
        <dbReference type="WBParaSite" id="scaffold1366_cov249.g2976"/>
    </source>
</evidence>
<organism evidence="8 9">
    <name type="scientific">Meloidogyne javanica</name>
    <name type="common">Root-knot nematode worm</name>
    <dbReference type="NCBI Taxonomy" id="6303"/>
    <lineage>
        <taxon>Eukaryota</taxon>
        <taxon>Metazoa</taxon>
        <taxon>Ecdysozoa</taxon>
        <taxon>Nematoda</taxon>
        <taxon>Chromadorea</taxon>
        <taxon>Rhabditida</taxon>
        <taxon>Tylenchina</taxon>
        <taxon>Tylenchomorpha</taxon>
        <taxon>Tylenchoidea</taxon>
        <taxon>Meloidogynidae</taxon>
        <taxon>Meloidogyninae</taxon>
        <taxon>Meloidogyne</taxon>
        <taxon>Meloidogyne incognita group</taxon>
    </lineage>
</organism>
<comment type="similarity">
    <text evidence="1">Belongs to the peptidase C1 family.</text>
</comment>
<reference evidence="9" key="1">
    <citation type="submission" date="2022-11" db="UniProtKB">
        <authorList>
            <consortium name="WormBaseParasite"/>
        </authorList>
    </citation>
    <scope>IDENTIFICATION</scope>
</reference>
<keyword evidence="8" id="KW-1185">Reference proteome</keyword>
<dbReference type="InterPro" id="IPR025661">
    <property type="entry name" value="Pept_asp_AS"/>
</dbReference>
<dbReference type="CDD" id="cd02620">
    <property type="entry name" value="Peptidase_C1A_CathepsinB"/>
    <property type="match status" value="1"/>
</dbReference>
<dbReference type="Pfam" id="PF00112">
    <property type="entry name" value="Peptidase_C1"/>
    <property type="match status" value="1"/>
</dbReference>
<dbReference type="InterPro" id="IPR000169">
    <property type="entry name" value="Pept_cys_AS"/>
</dbReference>
<dbReference type="InterPro" id="IPR038765">
    <property type="entry name" value="Papain-like_cys_pep_sf"/>
</dbReference>
<name>A0A915LNV1_MELJA</name>
<evidence type="ECO:0000256" key="3">
    <source>
        <dbReference type="ARBA" id="ARBA00022801"/>
    </source>
</evidence>
<dbReference type="AlphaFoldDB" id="A0A915LNV1"/>
<feature type="domain" description="Peptidase C1A papain C-terminal" evidence="7">
    <location>
        <begin position="73"/>
        <end position="318"/>
    </location>
</feature>
<keyword evidence="2" id="KW-0645">Protease</keyword>
<dbReference type="PANTHER" id="PTHR12411">
    <property type="entry name" value="CYSTEINE PROTEASE FAMILY C1-RELATED"/>
    <property type="match status" value="1"/>
</dbReference>
<evidence type="ECO:0000313" key="8">
    <source>
        <dbReference type="Proteomes" id="UP000887561"/>
    </source>
</evidence>
<dbReference type="InterPro" id="IPR025660">
    <property type="entry name" value="Pept_his_AS"/>
</dbReference>
<sequence>MVTAAQVEEINKSNKKWKAKVHSKFADKTPAELNKFLGVKPTIDEEQKLKRNEQLKLLKRNKRSVENNKLLEEYKEFDARTEWPECKDVIDTIQDQSACGSCWAVSSASVMQDRICISTGGELKVNISSEDILSCEKTSYGCYGGYPEEAFKFWQEKGVCTGSGYSDHEGCKPYPFPPNPDEYMYSTPRCKRRCENRKYKTKYNKDKHYGQEPVSLQDSDETDIMKAIIEGGPVEANFIVYYDFFSYSEGVYEAGDGEEMAGGHAIRIIGWGHHNKTDTPYWLIANSWGDQWGENGYFKIARGQDECLIESWGTNYGDPALDNNTLASEGAMRASKRREEKRQKLANIDAYGTGGGTTTEDTGQESPSAEIHHQSREKPKQVKSVRYASDKPPINSSQSTLINAAKPHFYTSADRLAETLAAQQRILRQELTLENKQRITQSEQNTKTETKKIKQKQPIMEMPIIENPFIRTTKFVNNSTCSTPQLNSQIKYLNTNENKNLVNNEILQIRPTNSHQLISIKSPSNENTASTFTQTKQQELEWVIKRRPDGTRYVTRRPMRSSNNSAIIKERRERSALRERHQSSALSHTKTFGIQQQQIDSNHKQQPNKFNIPKNSFPINQFQQQKQLQLDSKAIKQMLINRPIASFFTSTTV</sequence>
<dbReference type="SMART" id="SM00645">
    <property type="entry name" value="Pept_C1"/>
    <property type="match status" value="1"/>
</dbReference>
<dbReference type="PROSITE" id="PS00640">
    <property type="entry name" value="THIOL_PROTEASE_ASN"/>
    <property type="match status" value="1"/>
</dbReference>
<keyword evidence="4" id="KW-0788">Thiol protease</keyword>
<dbReference type="PROSITE" id="PS00139">
    <property type="entry name" value="THIOL_PROTEASE_CYS"/>
    <property type="match status" value="1"/>
</dbReference>
<feature type="compositionally biased region" description="Basic and acidic residues" evidence="6">
    <location>
        <begin position="571"/>
        <end position="582"/>
    </location>
</feature>
<proteinExistence type="inferred from homology"/>
<accession>A0A915LNV1</accession>
<evidence type="ECO:0000256" key="6">
    <source>
        <dbReference type="SAM" id="MobiDB-lite"/>
    </source>
</evidence>
<dbReference type="GO" id="GO:0006508">
    <property type="term" value="P:proteolysis"/>
    <property type="evidence" value="ECO:0007669"/>
    <property type="project" value="UniProtKB-KW"/>
</dbReference>
<dbReference type="Gene3D" id="3.90.70.10">
    <property type="entry name" value="Cysteine proteinases"/>
    <property type="match status" value="1"/>
</dbReference>
<feature type="region of interest" description="Disordered" evidence="6">
    <location>
        <begin position="330"/>
        <end position="386"/>
    </location>
</feature>
<protein>
    <submittedName>
        <fullName evidence="9">Peptidase C1A papain C-terminal domain-containing protein</fullName>
    </submittedName>
</protein>
<evidence type="ECO:0000256" key="2">
    <source>
        <dbReference type="ARBA" id="ARBA00022670"/>
    </source>
</evidence>
<keyword evidence="3" id="KW-0378">Hydrolase</keyword>
<dbReference type="InterPro" id="IPR013128">
    <property type="entry name" value="Peptidase_C1A"/>
</dbReference>
<dbReference type="PRINTS" id="PR00705">
    <property type="entry name" value="PAPAIN"/>
</dbReference>
<dbReference type="SUPFAM" id="SSF54001">
    <property type="entry name" value="Cysteine proteinases"/>
    <property type="match status" value="1"/>
</dbReference>
<keyword evidence="5" id="KW-1015">Disulfide bond</keyword>
<evidence type="ECO:0000256" key="4">
    <source>
        <dbReference type="ARBA" id="ARBA00022807"/>
    </source>
</evidence>
<evidence type="ECO:0000256" key="5">
    <source>
        <dbReference type="ARBA" id="ARBA00023157"/>
    </source>
</evidence>
<dbReference type="InterPro" id="IPR000668">
    <property type="entry name" value="Peptidase_C1A_C"/>
</dbReference>
<dbReference type="GO" id="GO:0008234">
    <property type="term" value="F:cysteine-type peptidase activity"/>
    <property type="evidence" value="ECO:0007669"/>
    <property type="project" value="UniProtKB-KW"/>
</dbReference>
<feature type="compositionally biased region" description="Basic and acidic residues" evidence="6">
    <location>
        <begin position="370"/>
        <end position="380"/>
    </location>
</feature>